<keyword evidence="2" id="KW-1185">Reference proteome</keyword>
<sequence length="122" mass="14201">MKMLNRSAITVKLTQAFVDWINELDEDSDQLTLAEVNEEATVYLIPEIEDEDQLNEMLEEFYLNILENELKSWEEDESLWPTTLDMALFQAFLQIDPSVMVFDLDFQNSLQAASMDDLEEAL</sequence>
<dbReference type="RefSeq" id="WP_078745541.1">
    <property type="nucleotide sequence ID" value="NZ_FUXG01000012.1"/>
</dbReference>
<accession>A0A1T4QMZ7</accession>
<protein>
    <submittedName>
        <fullName evidence="1">Uncharacterized protein</fullName>
    </submittedName>
</protein>
<gene>
    <name evidence="1" type="ORF">BTE48_03210</name>
</gene>
<dbReference type="Proteomes" id="UP000191418">
    <property type="component" value="Unassembled WGS sequence"/>
</dbReference>
<dbReference type="OrthoDB" id="5737962at2"/>
<organism evidence="1 2">
    <name type="scientific">Oceanospirillum multiglobuliferum</name>
    <dbReference type="NCBI Taxonomy" id="64969"/>
    <lineage>
        <taxon>Bacteria</taxon>
        <taxon>Pseudomonadati</taxon>
        <taxon>Pseudomonadota</taxon>
        <taxon>Gammaproteobacteria</taxon>
        <taxon>Oceanospirillales</taxon>
        <taxon>Oceanospirillaceae</taxon>
        <taxon>Oceanospirillum</taxon>
    </lineage>
</organism>
<evidence type="ECO:0000313" key="1">
    <source>
        <dbReference type="EMBL" id="OPX56451.1"/>
    </source>
</evidence>
<dbReference type="STRING" id="64969.SAMN02745127_01948"/>
<dbReference type="EMBL" id="MTSM01000003">
    <property type="protein sequence ID" value="OPX56451.1"/>
    <property type="molecule type" value="Genomic_DNA"/>
</dbReference>
<reference evidence="1 2" key="1">
    <citation type="submission" date="2017-01" db="EMBL/GenBank/DDBJ databases">
        <title>Genome Sequencing of a Marine Spirillum, Oceanospirillum multiglobuliferum ATCC 33336, from Japan.</title>
        <authorList>
            <person name="Carney J.G."/>
            <person name="Trachtenberg A.M."/>
            <person name="Rheaume B.A."/>
            <person name="Linnane J.D."/>
            <person name="Pitts N.L."/>
            <person name="Mykles D.L."/>
            <person name="Maclea K.S."/>
        </authorList>
    </citation>
    <scope>NUCLEOTIDE SEQUENCE [LARGE SCALE GENOMIC DNA]</scope>
    <source>
        <strain evidence="1 2">ATCC 33336</strain>
    </source>
</reference>
<name>A0A1T4QMZ7_9GAMM</name>
<evidence type="ECO:0000313" key="2">
    <source>
        <dbReference type="Proteomes" id="UP000191418"/>
    </source>
</evidence>
<proteinExistence type="predicted"/>
<dbReference type="AlphaFoldDB" id="A0A1T4QMZ7"/>
<comment type="caution">
    <text evidence="1">The sequence shown here is derived from an EMBL/GenBank/DDBJ whole genome shotgun (WGS) entry which is preliminary data.</text>
</comment>